<sequence>MNNIGYSEHQRAQYRAAGMSGATQVETGYTAAPAPDQHSEVPYEYSQSQLPEPKRGRYGEAFAVQQGNFPGQSKKAIVVDATRLTGRCLWFDARKNYGAIQPDQSLGTEGETGHSYIFVHGNDVEQGSQQLRQGDAVEFCRGTCPRGRPKAVSPVLFRDGSRLGRPRGSLRLATARASLPPSFLVVASREQCVILVGASTGAGYGAAGYPQQQRPLGRVKWFDRERKQYGFITPADGSPDLFVHAGDVLGSTKMLGPGDAVEFDYGVQAQSGRPKALEVVRLVQHVGDDDEDDGRTTIGKFAPGDEPLFEGARVTGTVARFDQQHRWGFIAPDDDTLKPPGGGDNFFLHGLDVLDLSDSNPVDVGQAVEFAVVRSRSRRCKAVQCLRVDPDARQTPPNSSPSQRAASQASSPRSADAAAAPGPADQPLVGPQPPPGTSPSSQPPPPPGDAAATLSPSSADAADQVDTPFKKTSGAQVVAAFSAQPAVAAGAPPADIVVD</sequence>
<keyword evidence="4" id="KW-1185">Reference proteome</keyword>
<dbReference type="InterPro" id="IPR012340">
    <property type="entry name" value="NA-bd_OB-fold"/>
</dbReference>
<dbReference type="CDD" id="cd04458">
    <property type="entry name" value="CSP_CDS"/>
    <property type="match status" value="1"/>
</dbReference>
<dbReference type="Pfam" id="PF00313">
    <property type="entry name" value="CSD"/>
    <property type="match status" value="2"/>
</dbReference>
<feature type="compositionally biased region" description="Pro residues" evidence="1">
    <location>
        <begin position="430"/>
        <end position="448"/>
    </location>
</feature>
<organism evidence="3 4">
    <name type="scientific">Chrysophaeum taylorii</name>
    <dbReference type="NCBI Taxonomy" id="2483200"/>
    <lineage>
        <taxon>Eukaryota</taxon>
        <taxon>Sar</taxon>
        <taxon>Stramenopiles</taxon>
        <taxon>Ochrophyta</taxon>
        <taxon>Pelagophyceae</taxon>
        <taxon>Pelagomonadales</taxon>
        <taxon>Pelagomonadaceae</taxon>
        <taxon>Chrysophaeum</taxon>
    </lineage>
</organism>
<dbReference type="InterPro" id="IPR002059">
    <property type="entry name" value="CSP_DNA-bd"/>
</dbReference>
<reference evidence="3" key="1">
    <citation type="submission" date="2023-01" db="EMBL/GenBank/DDBJ databases">
        <title>Metagenome sequencing of chrysophaentin producing Chrysophaeum taylorii.</title>
        <authorList>
            <person name="Davison J."/>
            <person name="Bewley C."/>
        </authorList>
    </citation>
    <scope>NUCLEOTIDE SEQUENCE</scope>
    <source>
        <strain evidence="3">NIES-1699</strain>
    </source>
</reference>
<evidence type="ECO:0000256" key="1">
    <source>
        <dbReference type="SAM" id="MobiDB-lite"/>
    </source>
</evidence>
<evidence type="ECO:0000313" key="4">
    <source>
        <dbReference type="Proteomes" id="UP001230188"/>
    </source>
</evidence>
<dbReference type="PANTHER" id="PTHR46565:SF20">
    <property type="entry name" value="COLD SHOCK DOMAIN-CONTAINING PROTEIN 4"/>
    <property type="match status" value="1"/>
</dbReference>
<feature type="region of interest" description="Disordered" evidence="1">
    <location>
        <begin position="32"/>
        <end position="52"/>
    </location>
</feature>
<dbReference type="SMART" id="SM00357">
    <property type="entry name" value="CSP"/>
    <property type="match status" value="3"/>
</dbReference>
<accession>A0AAD7UA95</accession>
<feature type="region of interest" description="Disordered" evidence="1">
    <location>
        <begin position="388"/>
        <end position="468"/>
    </location>
</feature>
<evidence type="ECO:0000259" key="2">
    <source>
        <dbReference type="PROSITE" id="PS51857"/>
    </source>
</evidence>
<dbReference type="InterPro" id="IPR011129">
    <property type="entry name" value="CSD"/>
</dbReference>
<dbReference type="EMBL" id="JAQMWT010000480">
    <property type="protein sequence ID" value="KAJ8600715.1"/>
    <property type="molecule type" value="Genomic_DNA"/>
</dbReference>
<dbReference type="PANTHER" id="PTHR46565">
    <property type="entry name" value="COLD SHOCK DOMAIN PROTEIN 2"/>
    <property type="match status" value="1"/>
</dbReference>
<gene>
    <name evidence="3" type="ORF">CTAYLR_003925</name>
</gene>
<feature type="domain" description="CSD" evidence="2">
    <location>
        <begin position="214"/>
        <end position="281"/>
    </location>
</feature>
<dbReference type="Gene3D" id="2.40.50.140">
    <property type="entry name" value="Nucleic acid-binding proteins"/>
    <property type="match status" value="3"/>
</dbReference>
<dbReference type="PROSITE" id="PS51857">
    <property type="entry name" value="CSD_2"/>
    <property type="match status" value="3"/>
</dbReference>
<dbReference type="Proteomes" id="UP001230188">
    <property type="component" value="Unassembled WGS sequence"/>
</dbReference>
<proteinExistence type="predicted"/>
<dbReference type="GO" id="GO:0003676">
    <property type="term" value="F:nucleic acid binding"/>
    <property type="evidence" value="ECO:0007669"/>
    <property type="project" value="InterPro"/>
</dbReference>
<name>A0AAD7UA95_9STRA</name>
<feature type="domain" description="CSD" evidence="2">
    <location>
        <begin position="83"/>
        <end position="156"/>
    </location>
</feature>
<dbReference type="SUPFAM" id="SSF50249">
    <property type="entry name" value="Nucleic acid-binding proteins"/>
    <property type="match status" value="3"/>
</dbReference>
<feature type="domain" description="CSD" evidence="2">
    <location>
        <begin position="313"/>
        <end position="387"/>
    </location>
</feature>
<comment type="caution">
    <text evidence="3">The sequence shown here is derived from an EMBL/GenBank/DDBJ whole genome shotgun (WGS) entry which is preliminary data.</text>
</comment>
<evidence type="ECO:0000313" key="3">
    <source>
        <dbReference type="EMBL" id="KAJ8600715.1"/>
    </source>
</evidence>
<dbReference type="AlphaFoldDB" id="A0AAD7UA95"/>
<protein>
    <recommendedName>
        <fullName evidence="2">CSD domain-containing protein</fullName>
    </recommendedName>
</protein>
<feature type="compositionally biased region" description="Low complexity" evidence="1">
    <location>
        <begin position="396"/>
        <end position="429"/>
    </location>
</feature>